<dbReference type="InterPro" id="IPR000524">
    <property type="entry name" value="Tscrpt_reg_HTH_GntR"/>
</dbReference>
<dbReference type="CDD" id="cd07377">
    <property type="entry name" value="WHTH_GntR"/>
    <property type="match status" value="1"/>
</dbReference>
<gene>
    <name evidence="5" type="ORF">GCM10009851_08440</name>
</gene>
<dbReference type="PROSITE" id="PS50949">
    <property type="entry name" value="HTH_GNTR"/>
    <property type="match status" value="1"/>
</dbReference>
<dbReference type="Gene3D" id="1.10.10.10">
    <property type="entry name" value="Winged helix-like DNA-binding domain superfamily/Winged helix DNA-binding domain"/>
    <property type="match status" value="1"/>
</dbReference>
<protein>
    <submittedName>
        <fullName evidence="5">GntR family transcriptional regulator</fullName>
    </submittedName>
</protein>
<evidence type="ECO:0000313" key="6">
    <source>
        <dbReference type="Proteomes" id="UP001500929"/>
    </source>
</evidence>
<evidence type="ECO:0000256" key="3">
    <source>
        <dbReference type="ARBA" id="ARBA00023163"/>
    </source>
</evidence>
<name>A0ABN3DBN6_9MICO</name>
<dbReference type="SMART" id="SM00345">
    <property type="entry name" value="HTH_GNTR"/>
    <property type="match status" value="1"/>
</dbReference>
<dbReference type="InterPro" id="IPR036390">
    <property type="entry name" value="WH_DNA-bd_sf"/>
</dbReference>
<reference evidence="5 6" key="1">
    <citation type="journal article" date="2019" name="Int. J. Syst. Evol. Microbiol.">
        <title>The Global Catalogue of Microorganisms (GCM) 10K type strain sequencing project: providing services to taxonomists for standard genome sequencing and annotation.</title>
        <authorList>
            <consortium name="The Broad Institute Genomics Platform"/>
            <consortium name="The Broad Institute Genome Sequencing Center for Infectious Disease"/>
            <person name="Wu L."/>
            <person name="Ma J."/>
        </authorList>
    </citation>
    <scope>NUCLEOTIDE SEQUENCE [LARGE SCALE GENOMIC DNA]</scope>
    <source>
        <strain evidence="5 6">JCM 16117</strain>
    </source>
</reference>
<evidence type="ECO:0000256" key="1">
    <source>
        <dbReference type="ARBA" id="ARBA00023015"/>
    </source>
</evidence>
<keyword evidence="6" id="KW-1185">Reference proteome</keyword>
<proteinExistence type="predicted"/>
<sequence length="127" mass="13322">MAELLGIAVEIDPSASTPPFEQLRVRMRDAVESGELAAGARLPTVRALAGELGLAVNTVARSYRELEADGVIETRGRLGSFVSTTGSPARRELQRAARAYADRAAALGIPADHAVELVEAALRSPSA</sequence>
<dbReference type="PANTHER" id="PTHR38445:SF9">
    <property type="entry name" value="HTH-TYPE TRANSCRIPTIONAL REPRESSOR YTRA"/>
    <property type="match status" value="1"/>
</dbReference>
<comment type="caution">
    <text evidence="5">The sequence shown here is derived from an EMBL/GenBank/DDBJ whole genome shotgun (WGS) entry which is preliminary data.</text>
</comment>
<dbReference type="InterPro" id="IPR036388">
    <property type="entry name" value="WH-like_DNA-bd_sf"/>
</dbReference>
<keyword evidence="3" id="KW-0804">Transcription</keyword>
<organism evidence="5 6">
    <name type="scientific">Herbiconiux moechotypicola</name>
    <dbReference type="NCBI Taxonomy" id="637393"/>
    <lineage>
        <taxon>Bacteria</taxon>
        <taxon>Bacillati</taxon>
        <taxon>Actinomycetota</taxon>
        <taxon>Actinomycetes</taxon>
        <taxon>Micrococcales</taxon>
        <taxon>Microbacteriaceae</taxon>
        <taxon>Herbiconiux</taxon>
    </lineage>
</organism>
<dbReference type="PANTHER" id="PTHR38445">
    <property type="entry name" value="HTH-TYPE TRANSCRIPTIONAL REPRESSOR YTRA"/>
    <property type="match status" value="1"/>
</dbReference>
<dbReference type="Proteomes" id="UP001500929">
    <property type="component" value="Unassembled WGS sequence"/>
</dbReference>
<evidence type="ECO:0000256" key="2">
    <source>
        <dbReference type="ARBA" id="ARBA00023125"/>
    </source>
</evidence>
<accession>A0ABN3DBN6</accession>
<keyword evidence="2" id="KW-0238">DNA-binding</keyword>
<dbReference type="SUPFAM" id="SSF46785">
    <property type="entry name" value="Winged helix' DNA-binding domain"/>
    <property type="match status" value="1"/>
</dbReference>
<dbReference type="EMBL" id="BAAAQY010000002">
    <property type="protein sequence ID" value="GAA2226742.1"/>
    <property type="molecule type" value="Genomic_DNA"/>
</dbReference>
<keyword evidence="1" id="KW-0805">Transcription regulation</keyword>
<evidence type="ECO:0000259" key="4">
    <source>
        <dbReference type="PROSITE" id="PS50949"/>
    </source>
</evidence>
<dbReference type="Pfam" id="PF00392">
    <property type="entry name" value="GntR"/>
    <property type="match status" value="1"/>
</dbReference>
<feature type="domain" description="HTH gntR-type" evidence="4">
    <location>
        <begin position="17"/>
        <end position="85"/>
    </location>
</feature>
<evidence type="ECO:0000313" key="5">
    <source>
        <dbReference type="EMBL" id="GAA2226742.1"/>
    </source>
</evidence>
<dbReference type="RefSeq" id="WP_259478219.1">
    <property type="nucleotide sequence ID" value="NZ_BAAAQY010000002.1"/>
</dbReference>